<comment type="catalytic activity">
    <reaction evidence="9">
        <text>Release of signal peptides from bacterial membrane prolipoproteins. Hydrolyzes -Xaa-Yaa-Zaa-|-(S,diacylglyceryl)Cys-, in which Xaa is hydrophobic (preferably Leu), and Yaa (Ala or Ser) and Zaa (Gly or Ala) have small, neutral side chains.</text>
        <dbReference type="EC" id="3.4.23.36"/>
    </reaction>
</comment>
<keyword evidence="7 9" id="KW-1133">Transmembrane helix</keyword>
<dbReference type="RefSeq" id="WP_231918118.1">
    <property type="nucleotide sequence ID" value="NZ_LT629799.1"/>
</dbReference>
<dbReference type="GO" id="GO:0004190">
    <property type="term" value="F:aspartic-type endopeptidase activity"/>
    <property type="evidence" value="ECO:0007669"/>
    <property type="project" value="UniProtKB-UniRule"/>
</dbReference>
<dbReference type="PANTHER" id="PTHR33695">
    <property type="entry name" value="LIPOPROTEIN SIGNAL PEPTIDASE"/>
    <property type="match status" value="1"/>
</dbReference>
<feature type="active site" evidence="9">
    <location>
        <position position="127"/>
    </location>
</feature>
<reference evidence="12" key="1">
    <citation type="submission" date="2016-10" db="EMBL/GenBank/DDBJ databases">
        <authorList>
            <person name="Varghese N."/>
            <person name="Submissions S."/>
        </authorList>
    </citation>
    <scope>NUCLEOTIDE SEQUENCE [LARGE SCALE GENOMIC DNA]</scope>
    <source>
        <strain evidence="12">DSM 21743</strain>
    </source>
</reference>
<dbReference type="Pfam" id="PF01252">
    <property type="entry name" value="Peptidase_A8"/>
    <property type="match status" value="1"/>
</dbReference>
<name>A0A1H2MPK2_9ACTN</name>
<comment type="function">
    <text evidence="9">This protein specifically catalyzes the removal of signal peptides from prolipoproteins.</text>
</comment>
<dbReference type="EC" id="3.4.23.36" evidence="9"/>
<dbReference type="Proteomes" id="UP000198825">
    <property type="component" value="Chromosome I"/>
</dbReference>
<keyword evidence="3 9" id="KW-0645">Protease</keyword>
<keyword evidence="6 9" id="KW-0378">Hydrolase</keyword>
<feature type="transmembrane region" description="Helical" evidence="9">
    <location>
        <begin position="93"/>
        <end position="111"/>
    </location>
</feature>
<dbReference type="GO" id="GO:0006508">
    <property type="term" value="P:proteolysis"/>
    <property type="evidence" value="ECO:0007669"/>
    <property type="project" value="UniProtKB-KW"/>
</dbReference>
<accession>A0A1H2MPK2</accession>
<keyword evidence="5 9" id="KW-0064">Aspartyl protease</keyword>
<dbReference type="UniPathway" id="UPA00665"/>
<evidence type="ECO:0000313" key="11">
    <source>
        <dbReference type="EMBL" id="SDU94908.1"/>
    </source>
</evidence>
<feature type="active site" evidence="9">
    <location>
        <position position="141"/>
    </location>
</feature>
<evidence type="ECO:0000256" key="1">
    <source>
        <dbReference type="ARBA" id="ARBA00006139"/>
    </source>
</evidence>
<keyword evidence="4 9" id="KW-0812">Transmembrane</keyword>
<feature type="transmembrane region" description="Helical" evidence="9">
    <location>
        <begin position="66"/>
        <end position="86"/>
    </location>
</feature>
<dbReference type="GO" id="GO:0005886">
    <property type="term" value="C:plasma membrane"/>
    <property type="evidence" value="ECO:0007669"/>
    <property type="project" value="UniProtKB-SubCell"/>
</dbReference>
<evidence type="ECO:0000256" key="5">
    <source>
        <dbReference type="ARBA" id="ARBA00022750"/>
    </source>
</evidence>
<keyword evidence="12" id="KW-1185">Reference proteome</keyword>
<dbReference type="AlphaFoldDB" id="A0A1H2MPK2"/>
<feature type="transmembrane region" description="Helical" evidence="9">
    <location>
        <begin position="131"/>
        <end position="157"/>
    </location>
</feature>
<comment type="similarity">
    <text evidence="1 9 10">Belongs to the peptidase A8 family.</text>
</comment>
<gene>
    <name evidence="9" type="primary">lspA</name>
    <name evidence="11" type="ORF">SAMN04488544_2436</name>
</gene>
<evidence type="ECO:0000256" key="10">
    <source>
        <dbReference type="RuleBase" id="RU004181"/>
    </source>
</evidence>
<dbReference type="EMBL" id="LT629799">
    <property type="protein sequence ID" value="SDU94908.1"/>
    <property type="molecule type" value="Genomic_DNA"/>
</dbReference>
<dbReference type="InterPro" id="IPR001872">
    <property type="entry name" value="Peptidase_A8"/>
</dbReference>
<evidence type="ECO:0000256" key="3">
    <source>
        <dbReference type="ARBA" id="ARBA00022670"/>
    </source>
</evidence>
<sequence>MRAEEPRPRLWPLFGSVALLGLGLDVVTKVEAVDRLEPNVPMQVLGPVLSLRLIRNPGAAFSQGEGFTWVFAVAALLVVAFVLIRLVPKLGHVGWAVALGLLVAGVTGNLVDRLFRAPGPFRGHVVDFLQLPHWPIFNVADMCITVAAVMVVVLSIFRNVGIDGRKPEAETRTGRRRRADRG</sequence>
<comment type="caution">
    <text evidence="9">Lacks conserved residue(s) required for the propagation of feature annotation.</text>
</comment>
<evidence type="ECO:0000256" key="9">
    <source>
        <dbReference type="HAMAP-Rule" id="MF_00161"/>
    </source>
</evidence>
<dbReference type="NCBIfam" id="TIGR00077">
    <property type="entry name" value="lspA"/>
    <property type="match status" value="1"/>
</dbReference>
<proteinExistence type="inferred from homology"/>
<evidence type="ECO:0000256" key="7">
    <source>
        <dbReference type="ARBA" id="ARBA00022989"/>
    </source>
</evidence>
<evidence type="ECO:0000256" key="6">
    <source>
        <dbReference type="ARBA" id="ARBA00022801"/>
    </source>
</evidence>
<comment type="pathway">
    <text evidence="9">Protein modification; lipoprotein biosynthesis (signal peptide cleavage).</text>
</comment>
<protein>
    <recommendedName>
        <fullName evidence="9">Lipoprotein signal peptidase</fullName>
        <ecNumber evidence="9">3.4.23.36</ecNumber>
    </recommendedName>
    <alternativeName>
        <fullName evidence="9">Prolipoprotein signal peptidase</fullName>
    </alternativeName>
    <alternativeName>
        <fullName evidence="9">Signal peptidase II</fullName>
        <shortName evidence="9">SPase II</shortName>
    </alternativeName>
</protein>
<dbReference type="PRINTS" id="PR00781">
    <property type="entry name" value="LIPOSIGPTASE"/>
</dbReference>
<dbReference type="HAMAP" id="MF_00161">
    <property type="entry name" value="LspA"/>
    <property type="match status" value="1"/>
</dbReference>
<keyword evidence="8 9" id="KW-0472">Membrane</keyword>
<comment type="subcellular location">
    <subcellularLocation>
        <location evidence="9">Cell membrane</location>
        <topology evidence="9">Multi-pass membrane protein</topology>
    </subcellularLocation>
</comment>
<evidence type="ECO:0000256" key="8">
    <source>
        <dbReference type="ARBA" id="ARBA00023136"/>
    </source>
</evidence>
<keyword evidence="2 9" id="KW-1003">Cell membrane</keyword>
<dbReference type="PANTHER" id="PTHR33695:SF1">
    <property type="entry name" value="LIPOPROTEIN SIGNAL PEPTIDASE"/>
    <property type="match status" value="1"/>
</dbReference>
<evidence type="ECO:0000256" key="2">
    <source>
        <dbReference type="ARBA" id="ARBA00022475"/>
    </source>
</evidence>
<evidence type="ECO:0000313" key="12">
    <source>
        <dbReference type="Proteomes" id="UP000198825"/>
    </source>
</evidence>
<evidence type="ECO:0000256" key="4">
    <source>
        <dbReference type="ARBA" id="ARBA00022692"/>
    </source>
</evidence>
<dbReference type="STRING" id="546874.SAMN04488544_2436"/>
<organism evidence="11 12">
    <name type="scientific">Microlunatus sagamiharensis</name>
    <dbReference type="NCBI Taxonomy" id="546874"/>
    <lineage>
        <taxon>Bacteria</taxon>
        <taxon>Bacillati</taxon>
        <taxon>Actinomycetota</taxon>
        <taxon>Actinomycetes</taxon>
        <taxon>Propionibacteriales</taxon>
        <taxon>Propionibacteriaceae</taxon>
        <taxon>Microlunatus</taxon>
    </lineage>
</organism>